<dbReference type="RefSeq" id="WP_131329673.1">
    <property type="nucleotide sequence ID" value="NZ_CP044016.1"/>
</dbReference>
<reference evidence="1 2" key="1">
    <citation type="submission" date="2019-09" db="EMBL/GenBank/DDBJ databases">
        <title>Complete genome sequence of Arachidicoccus sp. B3-10 isolated from apple orchard soil.</title>
        <authorList>
            <person name="Kim H.S."/>
            <person name="Han K.-I."/>
            <person name="Suh M.K."/>
            <person name="Lee K.C."/>
            <person name="Eom M.K."/>
            <person name="Kim J.-S."/>
            <person name="Kang S.W."/>
            <person name="Sin Y."/>
            <person name="Lee J.-S."/>
        </authorList>
    </citation>
    <scope>NUCLEOTIDE SEQUENCE [LARGE SCALE GENOMIC DNA]</scope>
    <source>
        <strain evidence="1 2">B3-10</strain>
    </source>
</reference>
<proteinExistence type="predicted"/>
<name>A0A5P2FZQ4_9BACT</name>
<protein>
    <submittedName>
        <fullName evidence="1">Uncharacterized protein</fullName>
    </submittedName>
</protein>
<sequence>MEHFFELPVIHNGEEISFNSRLVTFGYDYKFHIIVNGQELIFERDDDRNFRILTTTLEQKDIVLDNVLVENIIRSLETIADV</sequence>
<dbReference type="AlphaFoldDB" id="A0A5P2FZQ4"/>
<evidence type="ECO:0000313" key="1">
    <source>
        <dbReference type="EMBL" id="QES88705.1"/>
    </source>
</evidence>
<gene>
    <name evidence="1" type="ORF">E0W69_008585</name>
</gene>
<keyword evidence="2" id="KW-1185">Reference proteome</keyword>
<dbReference type="EMBL" id="CP044016">
    <property type="protein sequence ID" value="QES88705.1"/>
    <property type="molecule type" value="Genomic_DNA"/>
</dbReference>
<accession>A0A5P2FZQ4</accession>
<dbReference type="OrthoDB" id="675660at2"/>
<dbReference type="Proteomes" id="UP000292424">
    <property type="component" value="Chromosome"/>
</dbReference>
<dbReference type="KEGG" id="arac:E0W69_008585"/>
<organism evidence="1 2">
    <name type="scientific">Rhizosphaericola mali</name>
    <dbReference type="NCBI Taxonomy" id="2545455"/>
    <lineage>
        <taxon>Bacteria</taxon>
        <taxon>Pseudomonadati</taxon>
        <taxon>Bacteroidota</taxon>
        <taxon>Chitinophagia</taxon>
        <taxon>Chitinophagales</taxon>
        <taxon>Chitinophagaceae</taxon>
        <taxon>Rhizosphaericola</taxon>
    </lineage>
</organism>
<evidence type="ECO:0000313" key="2">
    <source>
        <dbReference type="Proteomes" id="UP000292424"/>
    </source>
</evidence>